<dbReference type="AlphaFoldDB" id="A0AAE3AUK5"/>
<accession>A0AAE3AUK5</accession>
<sequence length="345" mass="38794">MIEKAFWEDVRSAWVTKALPPKREGAISSGSSGKDIMNSDFSEDEWGMDDGIPFDMVDYDQAITAGLFGENFDIKSDDDLCPTQPETQAYQAYHTYHAQGQGQAGGKSGASLESNSKLNLESNLESNSEINSEINSGILKPNSEISANPEMKVEPELRVKQDAVLNSEEVSNPASVVNPEIMASPKPVKRKRPKLNTDQFEWLIEQQTIPAYTEACHLLLECELPESMDELMNQLIERMSVLQETAEKFGGIYEADLSQFYEYYIPEALELTSTYLEYLDLDIGEELINETEREVMDAIEKLVLSVNEKIEEICKYAMIEIRAKAKALDSMMSQDGYVGSEFKIR</sequence>
<name>A0AAE3AUK5_9FIRM</name>
<dbReference type="EMBL" id="JAJEPU010000052">
    <property type="protein sequence ID" value="MCC2165785.1"/>
    <property type="molecule type" value="Genomic_DNA"/>
</dbReference>
<gene>
    <name evidence="1" type="ORF">LKD32_13055</name>
</gene>
<proteinExistence type="predicted"/>
<keyword evidence="2" id="KW-1185">Reference proteome</keyword>
<protein>
    <submittedName>
        <fullName evidence="1">Uncharacterized protein</fullName>
    </submittedName>
</protein>
<evidence type="ECO:0000313" key="1">
    <source>
        <dbReference type="EMBL" id="MCC2165785.1"/>
    </source>
</evidence>
<comment type="caution">
    <text evidence="1">The sequence shown here is derived from an EMBL/GenBank/DDBJ whole genome shotgun (WGS) entry which is preliminary data.</text>
</comment>
<dbReference type="Proteomes" id="UP001198962">
    <property type="component" value="Unassembled WGS sequence"/>
</dbReference>
<reference evidence="1" key="1">
    <citation type="submission" date="2021-10" db="EMBL/GenBank/DDBJ databases">
        <title>Anaerobic single-cell dispensing facilitates the cultivation of human gut bacteria.</title>
        <authorList>
            <person name="Afrizal A."/>
        </authorList>
    </citation>
    <scope>NUCLEOTIDE SEQUENCE</scope>
    <source>
        <strain evidence="1">CLA-AA-H274</strain>
    </source>
</reference>
<organism evidence="1 2">
    <name type="scientific">Brotaphodocola catenula</name>
    <dbReference type="NCBI Taxonomy" id="2885361"/>
    <lineage>
        <taxon>Bacteria</taxon>
        <taxon>Bacillati</taxon>
        <taxon>Bacillota</taxon>
        <taxon>Clostridia</taxon>
        <taxon>Lachnospirales</taxon>
        <taxon>Lachnospiraceae</taxon>
        <taxon>Brotaphodocola</taxon>
    </lineage>
</organism>
<dbReference type="RefSeq" id="WP_308451998.1">
    <property type="nucleotide sequence ID" value="NZ_JAJEPU010000052.1"/>
</dbReference>
<evidence type="ECO:0000313" key="2">
    <source>
        <dbReference type="Proteomes" id="UP001198962"/>
    </source>
</evidence>